<organism evidence="1 2">
    <name type="scientific">Staphylococcus saccharolyticus</name>
    <dbReference type="NCBI Taxonomy" id="33028"/>
    <lineage>
        <taxon>Bacteria</taxon>
        <taxon>Bacillati</taxon>
        <taxon>Bacillota</taxon>
        <taxon>Bacilli</taxon>
        <taxon>Bacillales</taxon>
        <taxon>Staphylococcaceae</taxon>
        <taxon>Staphylococcus</taxon>
    </lineage>
</organism>
<evidence type="ECO:0000313" key="2">
    <source>
        <dbReference type="Proteomes" id="UP000255425"/>
    </source>
</evidence>
<dbReference type="PROSITE" id="PS51257">
    <property type="entry name" value="PROKAR_LIPOPROTEIN"/>
    <property type="match status" value="1"/>
</dbReference>
<dbReference type="AlphaFoldDB" id="A0A380H9C5"/>
<sequence>MKKCFKYLTLLLVIILVLLSGCGKGKQDVDIKDASETDTFNHKGGILKVGMPAAPSGVYSSIFKF</sequence>
<name>A0A380H9C5_9STAP</name>
<dbReference type="EMBL" id="UHDZ01000001">
    <property type="protein sequence ID" value="SUM73266.1"/>
    <property type="molecule type" value="Genomic_DNA"/>
</dbReference>
<dbReference type="Proteomes" id="UP000255425">
    <property type="component" value="Unassembled WGS sequence"/>
</dbReference>
<evidence type="ECO:0000313" key="1">
    <source>
        <dbReference type="EMBL" id="SUM73266.1"/>
    </source>
</evidence>
<reference evidence="1 2" key="1">
    <citation type="submission" date="2018-06" db="EMBL/GenBank/DDBJ databases">
        <authorList>
            <consortium name="Pathogen Informatics"/>
            <person name="Doyle S."/>
        </authorList>
    </citation>
    <scope>NUCLEOTIDE SEQUENCE [LARGE SCALE GENOMIC DNA]</scope>
    <source>
        <strain evidence="1 2">NCTC11807</strain>
    </source>
</reference>
<gene>
    <name evidence="1" type="ORF">NCTC11807_02066</name>
</gene>
<accession>A0A380H9C5</accession>
<proteinExistence type="predicted"/>
<keyword evidence="2" id="KW-1185">Reference proteome</keyword>
<protein>
    <submittedName>
        <fullName evidence="1">Peptide/nickel transport system substrate-binding protein</fullName>
    </submittedName>
</protein>